<keyword evidence="3" id="KW-1185">Reference proteome</keyword>
<reference evidence="2 3" key="1">
    <citation type="journal article" date="2022" name="Nat. Ecol. Evol.">
        <title>A masculinizing supergene underlies an exaggerated male reproductive morph in a spider.</title>
        <authorList>
            <person name="Hendrickx F."/>
            <person name="De Corte Z."/>
            <person name="Sonet G."/>
            <person name="Van Belleghem S.M."/>
            <person name="Kostlbacher S."/>
            <person name="Vangestel C."/>
        </authorList>
    </citation>
    <scope>NUCLEOTIDE SEQUENCE [LARGE SCALE GENOMIC DNA]</scope>
    <source>
        <strain evidence="2">W744_W776</strain>
    </source>
</reference>
<evidence type="ECO:0000313" key="2">
    <source>
        <dbReference type="EMBL" id="KAG8175919.1"/>
    </source>
</evidence>
<comment type="caution">
    <text evidence="2">The sequence shown here is derived from an EMBL/GenBank/DDBJ whole genome shotgun (WGS) entry which is preliminary data.</text>
</comment>
<accession>A0AAV6TVZ5</accession>
<proteinExistence type="predicted"/>
<name>A0AAV6TVZ5_9ARAC</name>
<dbReference type="Proteomes" id="UP000827092">
    <property type="component" value="Unassembled WGS sequence"/>
</dbReference>
<sequence>MDRSQVPLIASSWILNHRPSLRRLAHPPSLAAWVHWFLLKDRSIPECNDGGSIGTVWTRLEHTFGRPEWQHPARCADVLDTVLGDVALDPAIADPEDHLPILFLLVALFYKCQVVKRPDDRETIADTVALAFHQWMDARRQRNGDWSLVSQCACSRPPPGVYSHLKIAFFSSSGTDQKKIHPMAVNHFLDVFPQELSTRLFPFYTLRDYDPKVSLNEWLQLEPKAYVAYIPQAAQGHARVFFISAPVKDTHLTRLLTSARSPATLLPDPLIGFDKVSARLLKDPSNARRKSSVKTIYMCDHNLFIVSKWFTFGLFRVEEGEQHVYTANAPILLFHMPSSAPLPGKRPPNLQRRAFLPRDFPYFIEYVMRPDTTRAARGLRPLQFTPDHVDVYAVPPPTPRGPALVRPEERHHRRAAKRTRRRGPQREESGCSSWPSPTPMEVEEVRPDTAMEAPGWMHPAQTMEPPASWETPREGSTEEARHIEEMLTDLASGASFPDFNLLETNQDATFYISQPDISDGPSSLPDQSLVTPTPFAMTNTTASCVPFATTSGDSSVIYVSSVPFDTTPGGSSVAYVLPFATTGSSAAFATVTSDTPPPLVTSDSSCTIGAPLPAPRLWRRTQRQGTAAQAHATVFSHRTYLWEDDDAPGMGATLRAAMNIDTACEAPLNLHRGLSPGTLDLSRPCASAAS</sequence>
<dbReference type="EMBL" id="JAFNEN010000939">
    <property type="protein sequence ID" value="KAG8175919.1"/>
    <property type="molecule type" value="Genomic_DNA"/>
</dbReference>
<organism evidence="2 3">
    <name type="scientific">Oedothorax gibbosus</name>
    <dbReference type="NCBI Taxonomy" id="931172"/>
    <lineage>
        <taxon>Eukaryota</taxon>
        <taxon>Metazoa</taxon>
        <taxon>Ecdysozoa</taxon>
        <taxon>Arthropoda</taxon>
        <taxon>Chelicerata</taxon>
        <taxon>Arachnida</taxon>
        <taxon>Araneae</taxon>
        <taxon>Araneomorphae</taxon>
        <taxon>Entelegynae</taxon>
        <taxon>Araneoidea</taxon>
        <taxon>Linyphiidae</taxon>
        <taxon>Erigoninae</taxon>
        <taxon>Oedothorax</taxon>
    </lineage>
</organism>
<dbReference type="AlphaFoldDB" id="A0AAV6TVZ5"/>
<feature type="compositionally biased region" description="Basic residues" evidence="1">
    <location>
        <begin position="411"/>
        <end position="423"/>
    </location>
</feature>
<gene>
    <name evidence="2" type="ORF">JTE90_015023</name>
</gene>
<feature type="region of interest" description="Disordered" evidence="1">
    <location>
        <begin position="390"/>
        <end position="479"/>
    </location>
</feature>
<evidence type="ECO:0000256" key="1">
    <source>
        <dbReference type="SAM" id="MobiDB-lite"/>
    </source>
</evidence>
<protein>
    <submittedName>
        <fullName evidence="2">Uncharacterized protein</fullName>
    </submittedName>
</protein>
<evidence type="ECO:0000313" key="3">
    <source>
        <dbReference type="Proteomes" id="UP000827092"/>
    </source>
</evidence>